<name>A0A059FPG6_9PROT</name>
<evidence type="ECO:0000256" key="1">
    <source>
        <dbReference type="SAM" id="Phobius"/>
    </source>
</evidence>
<organism evidence="2 3">
    <name type="scientific">Hyphomonas hirschiana VP5</name>
    <dbReference type="NCBI Taxonomy" id="1280951"/>
    <lineage>
        <taxon>Bacteria</taxon>
        <taxon>Pseudomonadati</taxon>
        <taxon>Pseudomonadota</taxon>
        <taxon>Alphaproteobacteria</taxon>
        <taxon>Hyphomonadales</taxon>
        <taxon>Hyphomonadaceae</taxon>
        <taxon>Hyphomonas</taxon>
    </lineage>
</organism>
<feature type="transmembrane region" description="Helical" evidence="1">
    <location>
        <begin position="26"/>
        <end position="46"/>
    </location>
</feature>
<feature type="transmembrane region" description="Helical" evidence="1">
    <location>
        <begin position="182"/>
        <end position="205"/>
    </location>
</feature>
<keyword evidence="1" id="KW-1133">Transmembrane helix</keyword>
<dbReference type="Pfam" id="PF06532">
    <property type="entry name" value="NrsF"/>
    <property type="match status" value="1"/>
</dbReference>
<sequence length="211" mass="22096">MTTDDLVADLSRGLSAVRPSRHRLRLAVAAVAGLALSMILLLLIFGVRADFSPTSGPVLLKAVYGLTAAAATAPFLLEVSRPSTSVGREFLPIWIFAALNVLVGILVMVLTPLDLRMSAWTSDQFPECLYRIPLLSLPIAMALTLAVRGLGATRLALAGSAIGAVSGSLAAIVYAGCCPADSILYVVSWYLASVLLCAAAGAVVLSRMLKW</sequence>
<evidence type="ECO:0008006" key="4">
    <source>
        <dbReference type="Google" id="ProtNLM"/>
    </source>
</evidence>
<evidence type="ECO:0000313" key="2">
    <source>
        <dbReference type="EMBL" id="KCZ92512.1"/>
    </source>
</evidence>
<dbReference type="InterPro" id="IPR009495">
    <property type="entry name" value="NrsF"/>
</dbReference>
<proteinExistence type="predicted"/>
<comment type="caution">
    <text evidence="2">The sequence shown here is derived from an EMBL/GenBank/DDBJ whole genome shotgun (WGS) entry which is preliminary data.</text>
</comment>
<dbReference type="EMBL" id="ARYI01000009">
    <property type="protein sequence ID" value="KCZ92512.1"/>
    <property type="molecule type" value="Genomic_DNA"/>
</dbReference>
<feature type="transmembrane region" description="Helical" evidence="1">
    <location>
        <begin position="155"/>
        <end position="176"/>
    </location>
</feature>
<keyword evidence="1" id="KW-0472">Membrane</keyword>
<feature type="transmembrane region" description="Helical" evidence="1">
    <location>
        <begin position="91"/>
        <end position="110"/>
    </location>
</feature>
<gene>
    <name evidence="2" type="ORF">HHI_11051</name>
</gene>
<protein>
    <recommendedName>
        <fullName evidence="4">DUF1109 domain-containing protein</fullName>
    </recommendedName>
</protein>
<feature type="transmembrane region" description="Helical" evidence="1">
    <location>
        <begin position="130"/>
        <end position="148"/>
    </location>
</feature>
<dbReference type="AlphaFoldDB" id="A0A059FPG6"/>
<reference evidence="2 3" key="1">
    <citation type="submission" date="2013-04" db="EMBL/GenBank/DDBJ databases">
        <title>Hyphomonas hirschiana VP5 Genome Sequencing.</title>
        <authorList>
            <person name="Lai Q."/>
            <person name="Shao Z."/>
        </authorList>
    </citation>
    <scope>NUCLEOTIDE SEQUENCE [LARGE SCALE GENOMIC DNA]</scope>
    <source>
        <strain evidence="2 3">VP5</strain>
    </source>
</reference>
<keyword evidence="1" id="KW-0812">Transmembrane</keyword>
<feature type="transmembrane region" description="Helical" evidence="1">
    <location>
        <begin position="58"/>
        <end position="79"/>
    </location>
</feature>
<evidence type="ECO:0000313" key="3">
    <source>
        <dbReference type="Proteomes" id="UP000025061"/>
    </source>
</evidence>
<accession>A0A059FPG6</accession>
<keyword evidence="3" id="KW-1185">Reference proteome</keyword>
<dbReference type="Proteomes" id="UP000025061">
    <property type="component" value="Unassembled WGS sequence"/>
</dbReference>
<dbReference type="RefSeq" id="WP_011646705.1">
    <property type="nucleotide sequence ID" value="NZ_ARYI01000009.1"/>
</dbReference>